<keyword evidence="3" id="KW-1185">Reference proteome</keyword>
<accession>A0A067PMM3</accession>
<name>A0A067PMM3_9AGAM</name>
<proteinExistence type="predicted"/>
<sequence length="167" mass="18714">MSDRLTMLRRAMAMESTPLDYYIIPTHNAHGTVETNERRLQYISGFSGTSGLAIVSKTAGYLFVEPKDYDLAQKEVLLKHWFVIVVDAVYSSDYWASWLANRAENAVVGIDARLIQDDKAELLRSLLATKKSRIKLPSQNLIDRIWKDKSAGTSGVFSDKPLHIGPG</sequence>
<reference evidence="3" key="1">
    <citation type="journal article" date="2014" name="Proc. Natl. Acad. Sci. U.S.A.">
        <title>Extensive sampling of basidiomycete genomes demonstrates inadequacy of the white-rot/brown-rot paradigm for wood decay fungi.</title>
        <authorList>
            <person name="Riley R."/>
            <person name="Salamov A.A."/>
            <person name="Brown D.W."/>
            <person name="Nagy L.G."/>
            <person name="Floudas D."/>
            <person name="Held B.W."/>
            <person name="Levasseur A."/>
            <person name="Lombard V."/>
            <person name="Morin E."/>
            <person name="Otillar R."/>
            <person name="Lindquist E.A."/>
            <person name="Sun H."/>
            <person name="LaButti K.M."/>
            <person name="Schmutz J."/>
            <person name="Jabbour D."/>
            <person name="Luo H."/>
            <person name="Baker S.E."/>
            <person name="Pisabarro A.G."/>
            <person name="Walton J.D."/>
            <person name="Blanchette R.A."/>
            <person name="Henrissat B."/>
            <person name="Martin F."/>
            <person name="Cullen D."/>
            <person name="Hibbett D.S."/>
            <person name="Grigoriev I.V."/>
        </authorList>
    </citation>
    <scope>NUCLEOTIDE SEQUENCE [LARGE SCALE GENOMIC DNA]</scope>
    <source>
        <strain evidence="3">MUCL 33604</strain>
    </source>
</reference>
<dbReference type="InterPro" id="IPR029149">
    <property type="entry name" value="Creatin/AminoP/Spt16_N"/>
</dbReference>
<dbReference type="InterPro" id="IPR050422">
    <property type="entry name" value="X-Pro_aminopeptidase_P"/>
</dbReference>
<feature type="domain" description="Creatinase N-terminal" evidence="1">
    <location>
        <begin position="4"/>
        <end position="129"/>
    </location>
</feature>
<dbReference type="InParanoid" id="A0A067PMM3"/>
<dbReference type="EMBL" id="KL197747">
    <property type="protein sequence ID" value="KDQ51571.1"/>
    <property type="molecule type" value="Genomic_DNA"/>
</dbReference>
<dbReference type="AlphaFoldDB" id="A0A067PMM3"/>
<dbReference type="OrthoDB" id="9995434at2759"/>
<dbReference type="PANTHER" id="PTHR43763">
    <property type="entry name" value="XAA-PRO AMINOPEPTIDASE 1"/>
    <property type="match status" value="1"/>
</dbReference>
<evidence type="ECO:0000313" key="3">
    <source>
        <dbReference type="Proteomes" id="UP000027265"/>
    </source>
</evidence>
<dbReference type="STRING" id="933084.A0A067PMM3"/>
<dbReference type="HOGENOM" id="CLU_1594776_0_0_1"/>
<organism evidence="2 3">
    <name type="scientific">Jaapia argillacea MUCL 33604</name>
    <dbReference type="NCBI Taxonomy" id="933084"/>
    <lineage>
        <taxon>Eukaryota</taxon>
        <taxon>Fungi</taxon>
        <taxon>Dikarya</taxon>
        <taxon>Basidiomycota</taxon>
        <taxon>Agaricomycotina</taxon>
        <taxon>Agaricomycetes</taxon>
        <taxon>Agaricomycetidae</taxon>
        <taxon>Jaapiales</taxon>
        <taxon>Jaapiaceae</taxon>
        <taxon>Jaapia</taxon>
    </lineage>
</organism>
<dbReference type="InterPro" id="IPR000587">
    <property type="entry name" value="Creatinase_N"/>
</dbReference>
<protein>
    <recommendedName>
        <fullName evidence="1">Creatinase N-terminal domain-containing protein</fullName>
    </recommendedName>
</protein>
<dbReference type="Proteomes" id="UP000027265">
    <property type="component" value="Unassembled WGS sequence"/>
</dbReference>
<evidence type="ECO:0000259" key="1">
    <source>
        <dbReference type="Pfam" id="PF01321"/>
    </source>
</evidence>
<gene>
    <name evidence="2" type="ORF">JAAARDRAFT_504963</name>
</gene>
<dbReference type="Pfam" id="PF01321">
    <property type="entry name" value="Creatinase_N"/>
    <property type="match status" value="1"/>
</dbReference>
<evidence type="ECO:0000313" key="2">
    <source>
        <dbReference type="EMBL" id="KDQ51571.1"/>
    </source>
</evidence>
<dbReference type="SUPFAM" id="SSF53092">
    <property type="entry name" value="Creatinase/prolidase N-terminal domain"/>
    <property type="match status" value="1"/>
</dbReference>
<dbReference type="Gene3D" id="3.40.350.10">
    <property type="entry name" value="Creatinase/prolidase N-terminal domain"/>
    <property type="match status" value="1"/>
</dbReference>
<dbReference type="PANTHER" id="PTHR43763:SF17">
    <property type="entry name" value="AMINOPEPTIDASE P, CYTOPLASMIC-RELATED"/>
    <property type="match status" value="1"/>
</dbReference>